<reference evidence="2" key="1">
    <citation type="journal article" date="2022" name="Mol. Ecol. Resour.">
        <title>The genomes of chicory, endive, great burdock and yacon provide insights into Asteraceae palaeo-polyploidization history and plant inulin production.</title>
        <authorList>
            <person name="Fan W."/>
            <person name="Wang S."/>
            <person name="Wang H."/>
            <person name="Wang A."/>
            <person name="Jiang F."/>
            <person name="Liu H."/>
            <person name="Zhao H."/>
            <person name="Xu D."/>
            <person name="Zhang Y."/>
        </authorList>
    </citation>
    <scope>NUCLEOTIDE SEQUENCE [LARGE SCALE GENOMIC DNA]</scope>
    <source>
        <strain evidence="2">cv. Yunnan</strain>
    </source>
</reference>
<comment type="caution">
    <text evidence="1">The sequence shown here is derived from an EMBL/GenBank/DDBJ whole genome shotgun (WGS) entry which is preliminary data.</text>
</comment>
<protein>
    <submittedName>
        <fullName evidence="1">Uncharacterized protein</fullName>
    </submittedName>
</protein>
<evidence type="ECO:0000313" key="2">
    <source>
        <dbReference type="Proteomes" id="UP001056120"/>
    </source>
</evidence>
<dbReference type="EMBL" id="CM042044">
    <property type="protein sequence ID" value="KAI3687343.1"/>
    <property type="molecule type" value="Genomic_DNA"/>
</dbReference>
<evidence type="ECO:0000313" key="1">
    <source>
        <dbReference type="EMBL" id="KAI3687343.1"/>
    </source>
</evidence>
<gene>
    <name evidence="1" type="ORF">L1987_81038</name>
</gene>
<reference evidence="1 2" key="2">
    <citation type="journal article" date="2022" name="Mol. Ecol. Resour.">
        <title>The genomes of chicory, endive, great burdock and yacon provide insights into Asteraceae paleo-polyploidization history and plant inulin production.</title>
        <authorList>
            <person name="Fan W."/>
            <person name="Wang S."/>
            <person name="Wang H."/>
            <person name="Wang A."/>
            <person name="Jiang F."/>
            <person name="Liu H."/>
            <person name="Zhao H."/>
            <person name="Xu D."/>
            <person name="Zhang Y."/>
        </authorList>
    </citation>
    <scope>NUCLEOTIDE SEQUENCE [LARGE SCALE GENOMIC DNA]</scope>
    <source>
        <strain evidence="2">cv. Yunnan</strain>
        <tissue evidence="1">Leaves</tissue>
    </source>
</reference>
<accession>A0ACB8YPI7</accession>
<organism evidence="1 2">
    <name type="scientific">Smallanthus sonchifolius</name>
    <dbReference type="NCBI Taxonomy" id="185202"/>
    <lineage>
        <taxon>Eukaryota</taxon>
        <taxon>Viridiplantae</taxon>
        <taxon>Streptophyta</taxon>
        <taxon>Embryophyta</taxon>
        <taxon>Tracheophyta</taxon>
        <taxon>Spermatophyta</taxon>
        <taxon>Magnoliopsida</taxon>
        <taxon>eudicotyledons</taxon>
        <taxon>Gunneridae</taxon>
        <taxon>Pentapetalae</taxon>
        <taxon>asterids</taxon>
        <taxon>campanulids</taxon>
        <taxon>Asterales</taxon>
        <taxon>Asteraceae</taxon>
        <taxon>Asteroideae</taxon>
        <taxon>Heliantheae alliance</taxon>
        <taxon>Millerieae</taxon>
        <taxon>Smallanthus</taxon>
    </lineage>
</organism>
<sequence>MGASQQRACPNRAIRHQQLLVRYGVENSANGKNLKYVVKASFEGHDYYAIGSYDSDKEKFVPDSKGGYSGAGLTSRKKGWAGIQSVPRQVYLSNTGRQLVQWPVEETEKLRDNHVSYYGKKLKGKSLFEVTGITAPQVDIELSFKLPKIDEAEVLVPEWDDPQILCSTKTARVGGRAGAFGLLVMASQDLTEQTAVFFRVFKDNHQFVVLMCSDQSRSSLRQGIDKTTYGAFIHMDHEDEVISLRSLVDHLVIESFGAEGRACITVRVYPQFHVKKEAHVYVFNNGSREVVIKKLDAWSMKRTKGN</sequence>
<proteinExistence type="predicted"/>
<keyword evidence="2" id="KW-1185">Reference proteome</keyword>
<dbReference type="Proteomes" id="UP001056120">
    <property type="component" value="Linkage Group LG27"/>
</dbReference>
<name>A0ACB8YPI7_9ASTR</name>